<dbReference type="GeneID" id="87619119"/>
<proteinExistence type="predicted"/>
<evidence type="ECO:0000313" key="1">
    <source>
        <dbReference type="EMBL" id="RVT59502.1"/>
    </source>
</evidence>
<sequence length="114" mass="13630">MNTTTNKLSINHEVFEDCRRHMETVNVYERTTRMSAEIIFKNGDRRIYHAKSDSKKYAVKEVINFVKSIEEAIGDKVMWRFKGDKNYNMSTNYQKDVSLLVRIKRDFLGYFFDI</sequence>
<dbReference type="RefSeq" id="WP_127739900.1">
    <property type="nucleotide sequence ID" value="NZ_CAJCKN010000005.1"/>
</dbReference>
<dbReference type="AlphaFoldDB" id="A0A3S2TVM2"/>
<dbReference type="InterPro" id="IPR046060">
    <property type="entry name" value="DUF6018"/>
</dbReference>
<evidence type="ECO:0000313" key="2">
    <source>
        <dbReference type="Proteomes" id="UP000288024"/>
    </source>
</evidence>
<gene>
    <name evidence="1" type="ORF">EM808_19605</name>
</gene>
<dbReference type="Proteomes" id="UP000288024">
    <property type="component" value="Unassembled WGS sequence"/>
</dbReference>
<accession>A0A3S2TVM2</accession>
<dbReference type="EMBL" id="RZTZ01000009">
    <property type="protein sequence ID" value="RVT59502.1"/>
    <property type="molecule type" value="Genomic_DNA"/>
</dbReference>
<comment type="caution">
    <text evidence="1">The sequence shown here is derived from an EMBL/GenBank/DDBJ whole genome shotgun (WGS) entry which is preliminary data.</text>
</comment>
<organism evidence="1 2">
    <name type="scientific">Niallia taxi</name>
    <dbReference type="NCBI Taxonomy" id="2499688"/>
    <lineage>
        <taxon>Bacteria</taxon>
        <taxon>Bacillati</taxon>
        <taxon>Bacillota</taxon>
        <taxon>Bacilli</taxon>
        <taxon>Bacillales</taxon>
        <taxon>Bacillaceae</taxon>
        <taxon>Niallia</taxon>
    </lineage>
</organism>
<dbReference type="Pfam" id="PF19482">
    <property type="entry name" value="DUF6018"/>
    <property type="match status" value="1"/>
</dbReference>
<reference evidence="1 2" key="1">
    <citation type="submission" date="2019-01" db="EMBL/GenBank/DDBJ databases">
        <title>Bacillus sp. M5HDSG1-1, whole genome shotgun sequence.</title>
        <authorList>
            <person name="Tuo L."/>
        </authorList>
    </citation>
    <scope>NUCLEOTIDE SEQUENCE [LARGE SCALE GENOMIC DNA]</scope>
    <source>
        <strain evidence="1 2">M5HDSG1-1</strain>
    </source>
</reference>
<keyword evidence="2" id="KW-1185">Reference proteome</keyword>
<name>A0A3S2TVM2_9BACI</name>
<protein>
    <submittedName>
        <fullName evidence="1">Uncharacterized protein</fullName>
    </submittedName>
</protein>